<sequence length="48" mass="5529">MESPNYANFISNKEFGCLLTKSGSADLLMRQNKYGKAFMTYQPRHVIQ</sequence>
<name>A8QDG1_BRUMA</name>
<organism evidence="1">
    <name type="scientific">Brugia malayi</name>
    <name type="common">Filarial nematode worm</name>
    <dbReference type="NCBI Taxonomy" id="6279"/>
    <lineage>
        <taxon>Eukaryota</taxon>
        <taxon>Metazoa</taxon>
        <taxon>Ecdysozoa</taxon>
        <taxon>Nematoda</taxon>
        <taxon>Chromadorea</taxon>
        <taxon>Rhabditida</taxon>
        <taxon>Spirurina</taxon>
        <taxon>Spiruromorpha</taxon>
        <taxon>Filarioidea</taxon>
        <taxon>Onchocercidae</taxon>
        <taxon>Brugia</taxon>
    </lineage>
</organism>
<evidence type="ECO:0000313" key="1">
    <source>
        <dbReference type="EMBL" id="EDP29567.1"/>
    </source>
</evidence>
<proteinExistence type="predicted"/>
<accession>A8QDG1</accession>
<reference evidence="1" key="1">
    <citation type="journal article" date="2007" name="Science">
        <title>Draft genome of the filarial nematode parasite Brugia malayi.</title>
        <authorList>
            <person name="Ghedin E."/>
            <person name="Wang S."/>
            <person name="Spiro D."/>
            <person name="Caler E."/>
            <person name="Zhao Q."/>
            <person name="Crabtree J."/>
            <person name="Allen J.E."/>
            <person name="Delcher A.L."/>
            <person name="Guiliano D.B."/>
            <person name="Miranda-Saavedra D."/>
            <person name="Angiuoli S.V."/>
            <person name="Creasy T."/>
            <person name="Amedeo P."/>
            <person name="Haas B."/>
            <person name="El-Sayed N.M."/>
            <person name="Wortman J.R."/>
            <person name="Feldblyum T."/>
            <person name="Tallon L."/>
            <person name="Schatz M."/>
            <person name="Shumway M."/>
            <person name="Koo H."/>
            <person name="Salzberg S.L."/>
            <person name="Schobel S."/>
            <person name="Pertea M."/>
            <person name="Pop M."/>
            <person name="White O."/>
            <person name="Barton G.J."/>
            <person name="Carlow C.K."/>
            <person name="Crawford M.J."/>
            <person name="Daub J."/>
            <person name="Dimmic M.W."/>
            <person name="Estes C.F."/>
            <person name="Foster J.M."/>
            <person name="Ganatra M."/>
            <person name="Gregory W.F."/>
            <person name="Johnson N.M."/>
            <person name="Jin J."/>
            <person name="Komuniecki R."/>
            <person name="Korf I."/>
            <person name="Kumar S."/>
            <person name="Laney S."/>
            <person name="Li B.W."/>
            <person name="Li W."/>
            <person name="Lindblom T.H."/>
            <person name="Lustigman S."/>
            <person name="Ma D."/>
            <person name="Maina C.V."/>
            <person name="Martin D.M."/>
            <person name="McCarter J.P."/>
            <person name="McReynolds L."/>
            <person name="Mitreva M."/>
            <person name="Nutman T.B."/>
            <person name="Parkinson J."/>
            <person name="Peregrin-Alvarez J.M."/>
            <person name="Poole C."/>
            <person name="Ren Q."/>
            <person name="Saunders L."/>
            <person name="Sluder A.E."/>
            <person name="Smith K."/>
            <person name="Stanke M."/>
            <person name="Unnasch T.R."/>
            <person name="Ware J."/>
            <person name="Wei A.D."/>
            <person name="Weil G."/>
            <person name="Williams D.J."/>
            <person name="Zhang Y."/>
            <person name="Williams S.A."/>
            <person name="Fraser-Liggett C."/>
            <person name="Slatko B."/>
            <person name="Blaxter M.L."/>
            <person name="Scott A.L."/>
        </authorList>
    </citation>
    <scope>NUCLEOTIDE SEQUENCE [LARGE SCALE GENOMIC DNA]</scope>
</reference>
<gene>
    <name evidence="1" type="ORF">Bm1_52700</name>
</gene>
<dbReference type="EMBL" id="DS239431">
    <property type="protein sequence ID" value="EDP29567.1"/>
    <property type="molecule type" value="Genomic_DNA"/>
</dbReference>
<dbReference type="AlphaFoldDB" id="A8QDG1"/>
<protein>
    <submittedName>
        <fullName evidence="1">Uncharacterized protein</fullName>
    </submittedName>
</protein>